<evidence type="ECO:0000313" key="9">
    <source>
        <dbReference type="EMBL" id="CAL5038697.1"/>
    </source>
</evidence>
<accession>A0ABC9DHB4</accession>
<keyword evidence="10" id="KW-1185">Reference proteome</keyword>
<keyword evidence="4" id="KW-1133">Transmembrane helix</keyword>
<evidence type="ECO:0000256" key="8">
    <source>
        <dbReference type="SAM" id="SignalP"/>
    </source>
</evidence>
<dbReference type="GO" id="GO:0016020">
    <property type="term" value="C:membrane"/>
    <property type="evidence" value="ECO:0007669"/>
    <property type="project" value="UniProtKB-SubCell"/>
</dbReference>
<evidence type="ECO:0000313" key="10">
    <source>
        <dbReference type="Proteomes" id="UP001497457"/>
    </source>
</evidence>
<evidence type="ECO:0000256" key="3">
    <source>
        <dbReference type="ARBA" id="ARBA00022723"/>
    </source>
</evidence>
<evidence type="ECO:0000256" key="4">
    <source>
        <dbReference type="ARBA" id="ARBA00022989"/>
    </source>
</evidence>
<dbReference type="Gene3D" id="1.10.630.10">
    <property type="entry name" value="Cytochrome P450"/>
    <property type="match status" value="1"/>
</dbReference>
<dbReference type="InterPro" id="IPR036396">
    <property type="entry name" value="Cyt_P450_sf"/>
</dbReference>
<evidence type="ECO:0000256" key="7">
    <source>
        <dbReference type="RuleBase" id="RU000461"/>
    </source>
</evidence>
<proteinExistence type="inferred from homology"/>
<sequence length="514" mass="56556">MLLLLSIAVVTLLLFLAALRNYSHSSSLPPGHPRIPLLGSLFTSPPTIASLSTILGRLHDTHGPVVTLWAGSKPAIFIARHDIAHRTLVGMGATFAQRPPSLSYGVNGYGINSAAYGSRWAVLRRNLSSYLAAADTSGPLCLSVDRLVQSLEVAAAKGVDCVVVPSDMLRHAVFSFFTALCFGEEDMADDVLVHLRGLHAEILSLVVQLDAFHLMPVLLQLAYYFPRCWKLFSAQKKHHAIVTGLIRARRRWLENVGDVGGGAAPRCYVDTLLRLGLGDHEMVSLCWEFMNAAAKTTTTALEWIMARLVLHQDIQQKLWNDIATRSVGNNQRTRSDRPFVEAVVLEALRRHPPAHYLLAHTTDRDVSLDGYMVPKGSVVNYGVADIGRDAALWVEPDVFRPERFLEGGEGSIVHGIASGSSGRETMKMMPFGAGRRACPGAGLAMKVLQLSVENLVKRFEWKPVGCVGKKVEVDMSERPGLVTEMRTPLRTRLVVRNHYTTTQIYRRTSVGKTL</sequence>
<organism evidence="9 10">
    <name type="scientific">Urochloa decumbens</name>
    <dbReference type="NCBI Taxonomy" id="240449"/>
    <lineage>
        <taxon>Eukaryota</taxon>
        <taxon>Viridiplantae</taxon>
        <taxon>Streptophyta</taxon>
        <taxon>Embryophyta</taxon>
        <taxon>Tracheophyta</taxon>
        <taxon>Spermatophyta</taxon>
        <taxon>Magnoliopsida</taxon>
        <taxon>Liliopsida</taxon>
        <taxon>Poales</taxon>
        <taxon>Poaceae</taxon>
        <taxon>PACMAD clade</taxon>
        <taxon>Panicoideae</taxon>
        <taxon>Panicodae</taxon>
        <taxon>Paniceae</taxon>
        <taxon>Melinidinae</taxon>
        <taxon>Urochloa</taxon>
    </lineage>
</organism>
<dbReference type="GO" id="GO:0004497">
    <property type="term" value="F:monooxygenase activity"/>
    <property type="evidence" value="ECO:0007669"/>
    <property type="project" value="UniProtKB-KW"/>
</dbReference>
<dbReference type="AlphaFoldDB" id="A0ABC9DHB4"/>
<comment type="subcellular location">
    <subcellularLocation>
        <location evidence="1">Membrane</location>
        <topology evidence="1">Single-pass membrane protein</topology>
    </subcellularLocation>
</comment>
<keyword evidence="7" id="KW-0560">Oxidoreductase</keyword>
<keyword evidence="8" id="KW-0732">Signal</keyword>
<comment type="similarity">
    <text evidence="7">Belongs to the cytochrome P450 family.</text>
</comment>
<dbReference type="PROSITE" id="PS00086">
    <property type="entry name" value="CYTOCHROME_P450"/>
    <property type="match status" value="1"/>
</dbReference>
<dbReference type="InterPro" id="IPR002401">
    <property type="entry name" value="Cyt_P450_E_grp-I"/>
</dbReference>
<dbReference type="PANTHER" id="PTHR24298:SF636">
    <property type="entry name" value="OS07G0451300 PROTEIN"/>
    <property type="match status" value="1"/>
</dbReference>
<gene>
    <name evidence="9" type="ORF">URODEC1_LOCUS85120</name>
</gene>
<evidence type="ECO:0000256" key="1">
    <source>
        <dbReference type="ARBA" id="ARBA00004167"/>
    </source>
</evidence>
<feature type="binding site" description="axial binding residue" evidence="6">
    <location>
        <position position="438"/>
    </location>
    <ligand>
        <name>heme</name>
        <dbReference type="ChEBI" id="CHEBI:30413"/>
    </ligand>
    <ligandPart>
        <name>Fe</name>
        <dbReference type="ChEBI" id="CHEBI:18248"/>
    </ligandPart>
</feature>
<dbReference type="PANTHER" id="PTHR24298">
    <property type="entry name" value="FLAVONOID 3'-MONOOXYGENASE-RELATED"/>
    <property type="match status" value="1"/>
</dbReference>
<evidence type="ECO:0000256" key="5">
    <source>
        <dbReference type="ARBA" id="ARBA00023136"/>
    </source>
</evidence>
<comment type="cofactor">
    <cofactor evidence="6">
        <name>heme</name>
        <dbReference type="ChEBI" id="CHEBI:30413"/>
    </cofactor>
</comment>
<dbReference type="Pfam" id="PF00067">
    <property type="entry name" value="p450"/>
    <property type="match status" value="1"/>
</dbReference>
<keyword evidence="2" id="KW-0812">Transmembrane</keyword>
<protein>
    <recommendedName>
        <fullName evidence="11">Cytochrome P450</fullName>
    </recommendedName>
</protein>
<evidence type="ECO:0000256" key="2">
    <source>
        <dbReference type="ARBA" id="ARBA00022692"/>
    </source>
</evidence>
<dbReference type="Proteomes" id="UP001497457">
    <property type="component" value="Chromosome 33rd"/>
</dbReference>
<evidence type="ECO:0000256" key="6">
    <source>
        <dbReference type="PIRSR" id="PIRSR602401-1"/>
    </source>
</evidence>
<dbReference type="PRINTS" id="PR00463">
    <property type="entry name" value="EP450I"/>
</dbReference>
<name>A0ABC9DHB4_9POAL</name>
<dbReference type="InterPro" id="IPR051103">
    <property type="entry name" value="Plant_metabolite_P450s"/>
</dbReference>
<evidence type="ECO:0008006" key="11">
    <source>
        <dbReference type="Google" id="ProtNLM"/>
    </source>
</evidence>
<dbReference type="GO" id="GO:0046872">
    <property type="term" value="F:metal ion binding"/>
    <property type="evidence" value="ECO:0007669"/>
    <property type="project" value="UniProtKB-KW"/>
</dbReference>
<keyword evidence="5" id="KW-0472">Membrane</keyword>
<dbReference type="EMBL" id="OZ075143">
    <property type="protein sequence ID" value="CAL5038697.1"/>
    <property type="molecule type" value="Genomic_DNA"/>
</dbReference>
<keyword evidence="6 7" id="KW-0408">Iron</keyword>
<keyword evidence="7" id="KW-0503">Monooxygenase</keyword>
<feature type="signal peptide" evidence="8">
    <location>
        <begin position="1"/>
        <end position="25"/>
    </location>
</feature>
<reference evidence="9 10" key="2">
    <citation type="submission" date="2024-10" db="EMBL/GenBank/DDBJ databases">
        <authorList>
            <person name="Ryan C."/>
        </authorList>
    </citation>
    <scope>NUCLEOTIDE SEQUENCE [LARGE SCALE GENOMIC DNA]</scope>
</reference>
<keyword evidence="6 7" id="KW-0349">Heme</keyword>
<feature type="chain" id="PRO_5044820288" description="Cytochrome P450" evidence="8">
    <location>
        <begin position="26"/>
        <end position="514"/>
    </location>
</feature>
<reference evidence="10" key="1">
    <citation type="submission" date="2024-06" db="EMBL/GenBank/DDBJ databases">
        <authorList>
            <person name="Ryan C."/>
        </authorList>
    </citation>
    <scope>NUCLEOTIDE SEQUENCE [LARGE SCALE GENOMIC DNA]</scope>
</reference>
<dbReference type="InterPro" id="IPR001128">
    <property type="entry name" value="Cyt_P450"/>
</dbReference>
<keyword evidence="3 6" id="KW-0479">Metal-binding</keyword>
<dbReference type="SUPFAM" id="SSF48264">
    <property type="entry name" value="Cytochrome P450"/>
    <property type="match status" value="1"/>
</dbReference>
<dbReference type="InterPro" id="IPR017972">
    <property type="entry name" value="Cyt_P450_CS"/>
</dbReference>
<dbReference type="PRINTS" id="PR00385">
    <property type="entry name" value="P450"/>
</dbReference>